<evidence type="ECO:0000313" key="3">
    <source>
        <dbReference type="EMBL" id="GGZ78712.1"/>
    </source>
</evidence>
<keyword evidence="1" id="KW-0560">Oxidoreductase</keyword>
<dbReference type="Proteomes" id="UP000622604">
    <property type="component" value="Unassembled WGS sequence"/>
</dbReference>
<dbReference type="NCBIfam" id="TIGR02278">
    <property type="entry name" value="PaaN-DH"/>
    <property type="match status" value="1"/>
</dbReference>
<dbReference type="Pfam" id="PF00171">
    <property type="entry name" value="Aldedh"/>
    <property type="match status" value="1"/>
</dbReference>
<dbReference type="SUPFAM" id="SSF53720">
    <property type="entry name" value="ALDH-like"/>
    <property type="match status" value="1"/>
</dbReference>
<evidence type="ECO:0000313" key="4">
    <source>
        <dbReference type="Proteomes" id="UP000622604"/>
    </source>
</evidence>
<reference evidence="3" key="2">
    <citation type="submission" date="2020-09" db="EMBL/GenBank/DDBJ databases">
        <authorList>
            <person name="Sun Q."/>
            <person name="Kim S."/>
        </authorList>
    </citation>
    <scope>NUCLEOTIDE SEQUENCE</scope>
    <source>
        <strain evidence="3">KCTC 32337</strain>
    </source>
</reference>
<dbReference type="EMBL" id="BMZC01000015">
    <property type="protein sequence ID" value="GGZ78712.1"/>
    <property type="molecule type" value="Genomic_DNA"/>
</dbReference>
<dbReference type="CDD" id="cd07128">
    <property type="entry name" value="ALDH_MaoC-N"/>
    <property type="match status" value="1"/>
</dbReference>
<comment type="caution">
    <text evidence="3">The sequence shown here is derived from an EMBL/GenBank/DDBJ whole genome shotgun (WGS) entry which is preliminary data.</text>
</comment>
<gene>
    <name evidence="3" type="ORF">GCM10011274_40880</name>
</gene>
<accession>A0A8H9ID65</accession>
<name>A0A8H9ID65_9ALTE</name>
<proteinExistence type="predicted"/>
<dbReference type="Gene3D" id="3.40.605.10">
    <property type="entry name" value="Aldehyde Dehydrogenase, Chain A, domain 1"/>
    <property type="match status" value="1"/>
</dbReference>
<dbReference type="InterPro" id="IPR016162">
    <property type="entry name" value="Ald_DH_N"/>
</dbReference>
<dbReference type="NCBIfam" id="NF008868">
    <property type="entry name" value="PRK11903.1"/>
    <property type="match status" value="1"/>
</dbReference>
<dbReference type="InterPro" id="IPR016161">
    <property type="entry name" value="Ald_DH/histidinol_DH"/>
</dbReference>
<dbReference type="PANTHER" id="PTHR43111:SF1">
    <property type="entry name" value="ALDEHYDE DEHYDROGENASE B-RELATED"/>
    <property type="match status" value="1"/>
</dbReference>
<dbReference type="AlphaFoldDB" id="A0A8H9ID65"/>
<dbReference type="InterPro" id="IPR011966">
    <property type="entry name" value="PaaN-DH"/>
</dbReference>
<organism evidence="3 4">
    <name type="scientific">Paraglaciecola chathamensis</name>
    <dbReference type="NCBI Taxonomy" id="368405"/>
    <lineage>
        <taxon>Bacteria</taxon>
        <taxon>Pseudomonadati</taxon>
        <taxon>Pseudomonadota</taxon>
        <taxon>Gammaproteobacteria</taxon>
        <taxon>Alteromonadales</taxon>
        <taxon>Alteromonadaceae</taxon>
        <taxon>Paraglaciecola</taxon>
    </lineage>
</organism>
<dbReference type="RefSeq" id="WP_191867070.1">
    <property type="nucleotide sequence ID" value="NZ_BMZC01000015.1"/>
</dbReference>
<sequence length="523" mass="55877">MKLKNYALGEWFTSSNTGKVVNHAITGLPIAEVESNGLDFSEMLHYSRTQGNRALQALTFHQRAKLLKSLGVYLLEQKELFYTCSIGTGTTRKDAWIDIEGGIGTLFSYASQALNSLTDGHILLDGKQEALSKQGSFVGQHIYSSITGVAVHINAYNFPVWGMLEKLAPSIIAGVPVIVKPATQTAFLTELVAQHIVASGILPKGAFQLICGSLGNMLEHTTYQDVVSFTGSAQTGQMLKANHNIVSESTRFMMEADSLNCAILGEDVAADSADFNLYIREICNEMTTKAGQKCTAIRRAIVPQDKLEAVIDAIKLRLGKVVIGHPENPSVTMGALAGLEQRADVLANIERLSESAEVVYGTTDLDSFNVLDGDANRGAFLAPVLMVNQDSGSDLSKQTAHDIEAFGPVCTLFSYSNTEHALALAARGKGSLAGSIVTSNYDLAQQLCLGAAAHHGRLLLLNESCSSESTGHGMVLPQLIHGGPGRAGGSEELGGLRAVKHYMQRTALQGNPEMLAAILTNTK</sequence>
<dbReference type="InterPro" id="IPR016163">
    <property type="entry name" value="Ald_DH_C"/>
</dbReference>
<dbReference type="PANTHER" id="PTHR43111">
    <property type="entry name" value="ALDEHYDE DEHYDROGENASE B-RELATED"/>
    <property type="match status" value="1"/>
</dbReference>
<feature type="domain" description="Aldehyde dehydrogenase" evidence="2">
    <location>
        <begin position="14"/>
        <end position="446"/>
    </location>
</feature>
<evidence type="ECO:0000259" key="2">
    <source>
        <dbReference type="Pfam" id="PF00171"/>
    </source>
</evidence>
<dbReference type="Gene3D" id="3.40.309.10">
    <property type="entry name" value="Aldehyde Dehydrogenase, Chain A, domain 2"/>
    <property type="match status" value="1"/>
</dbReference>
<dbReference type="InterPro" id="IPR015590">
    <property type="entry name" value="Aldehyde_DH_dom"/>
</dbReference>
<reference evidence="3" key="1">
    <citation type="journal article" date="2014" name="Int. J. Syst. Evol. Microbiol.">
        <title>Complete genome sequence of Corynebacterium casei LMG S-19264T (=DSM 44701T), isolated from a smear-ripened cheese.</title>
        <authorList>
            <consortium name="US DOE Joint Genome Institute (JGI-PGF)"/>
            <person name="Walter F."/>
            <person name="Albersmeier A."/>
            <person name="Kalinowski J."/>
            <person name="Ruckert C."/>
        </authorList>
    </citation>
    <scope>NUCLEOTIDE SEQUENCE</scope>
    <source>
        <strain evidence="3">KCTC 32337</strain>
    </source>
</reference>
<evidence type="ECO:0000256" key="1">
    <source>
        <dbReference type="ARBA" id="ARBA00023002"/>
    </source>
</evidence>
<protein>
    <recommendedName>
        <fullName evidence="2">Aldehyde dehydrogenase domain-containing protein</fullName>
    </recommendedName>
</protein>
<dbReference type="GO" id="GO:0016620">
    <property type="term" value="F:oxidoreductase activity, acting on the aldehyde or oxo group of donors, NAD or NADP as acceptor"/>
    <property type="evidence" value="ECO:0007669"/>
    <property type="project" value="InterPro"/>
</dbReference>